<dbReference type="InterPro" id="IPR042481">
    <property type="entry name" value="CCDC57"/>
</dbReference>
<organism evidence="4 5">
    <name type="scientific">Saguinus oedipus</name>
    <name type="common">Cotton-top tamarin</name>
    <name type="synonym">Oedipomidas oedipus</name>
    <dbReference type="NCBI Taxonomy" id="9490"/>
    <lineage>
        <taxon>Eukaryota</taxon>
        <taxon>Metazoa</taxon>
        <taxon>Chordata</taxon>
        <taxon>Craniata</taxon>
        <taxon>Vertebrata</taxon>
        <taxon>Euteleostomi</taxon>
        <taxon>Mammalia</taxon>
        <taxon>Eutheria</taxon>
        <taxon>Euarchontoglires</taxon>
        <taxon>Primates</taxon>
        <taxon>Haplorrhini</taxon>
        <taxon>Platyrrhini</taxon>
        <taxon>Cebidae</taxon>
        <taxon>Callitrichinae</taxon>
        <taxon>Saguinus</taxon>
    </lineage>
</organism>
<sequence>MPAASQAICLWVLLQGLSKGGLVEAKDQGELVLHIRPAAQPPQTLSMHQLQRKLKEAARKILSLRLEKEQLIEMGNRLRAELGHPEGESRKWGPWPGYGQEGLRERRNPCVSGASSKATAQQGLISAPSALRMHLAGSICENNATVNTSDGAARDHRRWVGGQVPKETSVTDEDLAGLSGNPGAGIQLIARFFCVSDESAGVQTLECRAAVKCQGELCPHSAFHAVTMQPRLPTKLQSAVD</sequence>
<reference evidence="4 5" key="1">
    <citation type="submission" date="2023-05" db="EMBL/GenBank/DDBJ databases">
        <title>B98-5 Cell Line De Novo Hybrid Assembly: An Optical Mapping Approach.</title>
        <authorList>
            <person name="Kananen K."/>
            <person name="Auerbach J.A."/>
            <person name="Kautto E."/>
            <person name="Blachly J.S."/>
        </authorList>
    </citation>
    <scope>NUCLEOTIDE SEQUENCE [LARGE SCALE GENOMIC DNA]</scope>
    <source>
        <strain evidence="4">B95-8</strain>
        <tissue evidence="4">Cell line</tissue>
    </source>
</reference>
<keyword evidence="3" id="KW-0732">Signal</keyword>
<dbReference type="Proteomes" id="UP001266305">
    <property type="component" value="Unassembled WGS sequence"/>
</dbReference>
<feature type="coiled-coil region" evidence="1">
    <location>
        <begin position="47"/>
        <end position="74"/>
    </location>
</feature>
<evidence type="ECO:0000256" key="2">
    <source>
        <dbReference type="SAM" id="MobiDB-lite"/>
    </source>
</evidence>
<accession>A0ABQ9VSQ9</accession>
<dbReference type="EMBL" id="JASSZA010000005">
    <property type="protein sequence ID" value="KAK2112414.1"/>
    <property type="molecule type" value="Genomic_DNA"/>
</dbReference>
<dbReference type="PANTHER" id="PTHR46725:SF1">
    <property type="entry name" value="COILED-COIL DOMAIN-CONTAINING PROTEIN 57"/>
    <property type="match status" value="1"/>
</dbReference>
<evidence type="ECO:0000313" key="5">
    <source>
        <dbReference type="Proteomes" id="UP001266305"/>
    </source>
</evidence>
<keyword evidence="1" id="KW-0175">Coiled coil</keyword>
<evidence type="ECO:0000313" key="4">
    <source>
        <dbReference type="EMBL" id="KAK2112414.1"/>
    </source>
</evidence>
<protein>
    <submittedName>
        <fullName evidence="4">Uncharacterized protein</fullName>
    </submittedName>
</protein>
<feature type="signal peptide" evidence="3">
    <location>
        <begin position="1"/>
        <end position="25"/>
    </location>
</feature>
<feature type="region of interest" description="Disordered" evidence="2">
    <location>
        <begin position="84"/>
        <end position="115"/>
    </location>
</feature>
<evidence type="ECO:0000256" key="1">
    <source>
        <dbReference type="SAM" id="Coils"/>
    </source>
</evidence>
<name>A0ABQ9VSQ9_SAGOE</name>
<evidence type="ECO:0000256" key="3">
    <source>
        <dbReference type="SAM" id="SignalP"/>
    </source>
</evidence>
<dbReference type="PANTHER" id="PTHR46725">
    <property type="entry name" value="COILED-COIL DOMAIN-CONTAINING PROTEIN 57"/>
    <property type="match status" value="1"/>
</dbReference>
<keyword evidence="5" id="KW-1185">Reference proteome</keyword>
<gene>
    <name evidence="4" type="ORF">P7K49_012161</name>
</gene>
<feature type="chain" id="PRO_5046617508" evidence="3">
    <location>
        <begin position="26"/>
        <end position="241"/>
    </location>
</feature>
<proteinExistence type="predicted"/>
<comment type="caution">
    <text evidence="4">The sequence shown here is derived from an EMBL/GenBank/DDBJ whole genome shotgun (WGS) entry which is preliminary data.</text>
</comment>